<accession>A0A1R4ITB6</accession>
<feature type="compositionally biased region" description="Acidic residues" evidence="1">
    <location>
        <begin position="239"/>
        <end position="292"/>
    </location>
</feature>
<dbReference type="InterPro" id="IPR036779">
    <property type="entry name" value="LysM_dom_sf"/>
</dbReference>
<feature type="region of interest" description="Disordered" evidence="1">
    <location>
        <begin position="173"/>
        <end position="296"/>
    </location>
</feature>
<feature type="domain" description="LysM" evidence="3">
    <location>
        <begin position="125"/>
        <end position="169"/>
    </location>
</feature>
<evidence type="ECO:0000259" key="3">
    <source>
        <dbReference type="PROSITE" id="PS51782"/>
    </source>
</evidence>
<reference evidence="4 5" key="1">
    <citation type="submission" date="2017-02" db="EMBL/GenBank/DDBJ databases">
        <authorList>
            <person name="Peterson S.W."/>
        </authorList>
    </citation>
    <scope>NUCLEOTIDE SEQUENCE [LARGE SCALE GENOMIC DNA]</scope>
    <source>
        <strain evidence="4 5">42ea</strain>
    </source>
</reference>
<dbReference type="AlphaFoldDB" id="A0A1R4ITB6"/>
<organism evidence="4 5">
    <name type="scientific">Marinilactibacillus psychrotolerans 42ea</name>
    <dbReference type="NCBI Taxonomy" id="1255609"/>
    <lineage>
        <taxon>Bacteria</taxon>
        <taxon>Bacillati</taxon>
        <taxon>Bacillota</taxon>
        <taxon>Bacilli</taxon>
        <taxon>Lactobacillales</taxon>
        <taxon>Carnobacteriaceae</taxon>
        <taxon>Marinilactibacillus</taxon>
    </lineage>
</organism>
<evidence type="ECO:0000256" key="1">
    <source>
        <dbReference type="SAM" id="MobiDB-lite"/>
    </source>
</evidence>
<gene>
    <name evidence="4" type="ORF">FM115_02525</name>
</gene>
<dbReference type="PANTHER" id="PTHR33734">
    <property type="entry name" value="LYSM DOMAIN-CONTAINING GPI-ANCHORED PROTEIN 2"/>
    <property type="match status" value="1"/>
</dbReference>
<dbReference type="SMART" id="SM00257">
    <property type="entry name" value="LysM"/>
    <property type="match status" value="2"/>
</dbReference>
<protein>
    <submittedName>
        <fullName evidence="4">Putative muramidase</fullName>
    </submittedName>
</protein>
<evidence type="ECO:0000313" key="4">
    <source>
        <dbReference type="EMBL" id="SJN23121.1"/>
    </source>
</evidence>
<feature type="compositionally biased region" description="Acidic residues" evidence="1">
    <location>
        <begin position="199"/>
        <end position="232"/>
    </location>
</feature>
<name>A0A1R4ITB6_9LACT</name>
<dbReference type="Proteomes" id="UP000195611">
    <property type="component" value="Unassembled WGS sequence"/>
</dbReference>
<keyword evidence="2" id="KW-0732">Signal</keyword>
<feature type="domain" description="LysM" evidence="3">
    <location>
        <begin position="66"/>
        <end position="110"/>
    </location>
</feature>
<dbReference type="InterPro" id="IPR018392">
    <property type="entry name" value="LysM"/>
</dbReference>
<sequence length="394" mass="43636">MMTRQQTVQRKVLRKVKKNWVTVAIAGLIASNLVAPATASAQSWTARTPEEISQDIQGYKTVKDLSTYQIVWGDTLWGLSQASGFSISEFISAFGIQNPNLIYAGSRLGESSVGFTPSRTKSVEGTYKVVYGDTLSSIAASFDTTVERLVSWNNIMNQDLIFPGQVLRVTEEAQVAESATTETEKAQNDVQENTPVTGSEDETETVVEEPVISDDESNDDNVVEPVDEEDNSEPVVENPVDEEDDPESVDETPVDEEEDPESVVENPVDEEDDSEPVDETPVEEETPSEPGEELTRDEVFFNALRSELGDDAEHVIFGESTLTEEPQWDVKVRLTSAEMMDIEGEQNPFPSHEELLVASETIENYLKAEGYDYLLGEAMVSNVFFIDLDNPNPK</sequence>
<dbReference type="PANTHER" id="PTHR33734:SF22">
    <property type="entry name" value="MEMBRANE-BOUND LYTIC MUREIN TRANSGLYCOSYLASE D"/>
    <property type="match status" value="1"/>
</dbReference>
<dbReference type="Gene3D" id="3.10.350.10">
    <property type="entry name" value="LysM domain"/>
    <property type="match status" value="2"/>
</dbReference>
<proteinExistence type="predicted"/>
<dbReference type="EMBL" id="FUKW01000043">
    <property type="protein sequence ID" value="SJN23121.1"/>
    <property type="molecule type" value="Genomic_DNA"/>
</dbReference>
<evidence type="ECO:0000256" key="2">
    <source>
        <dbReference type="SAM" id="SignalP"/>
    </source>
</evidence>
<dbReference type="SUPFAM" id="SSF54106">
    <property type="entry name" value="LysM domain"/>
    <property type="match status" value="1"/>
</dbReference>
<dbReference type="RefSeq" id="WP_179203915.1">
    <property type="nucleotide sequence ID" value="NZ_FUKW01000043.1"/>
</dbReference>
<feature type="chain" id="PRO_5013204245" evidence="2">
    <location>
        <begin position="42"/>
        <end position="394"/>
    </location>
</feature>
<dbReference type="PROSITE" id="PS51782">
    <property type="entry name" value="LYSM"/>
    <property type="match status" value="2"/>
</dbReference>
<feature type="signal peptide" evidence="2">
    <location>
        <begin position="1"/>
        <end position="41"/>
    </location>
</feature>
<evidence type="ECO:0000313" key="5">
    <source>
        <dbReference type="Proteomes" id="UP000195611"/>
    </source>
</evidence>
<dbReference type="CDD" id="cd00118">
    <property type="entry name" value="LysM"/>
    <property type="match status" value="1"/>
</dbReference>
<dbReference type="Pfam" id="PF01476">
    <property type="entry name" value="LysM"/>
    <property type="match status" value="2"/>
</dbReference>